<evidence type="ECO:0008006" key="3">
    <source>
        <dbReference type="Google" id="ProtNLM"/>
    </source>
</evidence>
<name>A0A1L7NP74_PSEPU</name>
<keyword evidence="1" id="KW-0614">Plasmid</keyword>
<evidence type="ECO:0000313" key="2">
    <source>
        <dbReference type="Proteomes" id="UP000218731"/>
    </source>
</evidence>
<organism evidence="1 2">
    <name type="scientific">Pseudomonas putida</name>
    <name type="common">Arthrobacter siderocapsulatus</name>
    <dbReference type="NCBI Taxonomy" id="303"/>
    <lineage>
        <taxon>Bacteria</taxon>
        <taxon>Pseudomonadati</taxon>
        <taxon>Pseudomonadota</taxon>
        <taxon>Gammaproteobacteria</taxon>
        <taxon>Pseudomonadales</taxon>
        <taxon>Pseudomonadaceae</taxon>
        <taxon>Pseudomonas</taxon>
    </lineage>
</organism>
<reference evidence="1 2" key="1">
    <citation type="submission" date="2015-11" db="EMBL/GenBank/DDBJ databases">
        <title>Complete genome sequencing of a biphenyl-degrading bacterium, Pseudomonas putida KF715 (=NBRC110667).</title>
        <authorList>
            <person name="Suenaga H."/>
            <person name="Fujihara N."/>
            <person name="Watanabe T."/>
            <person name="Hirose J."/>
            <person name="Kimura N."/>
            <person name="Yamazoe A."/>
            <person name="Hosoyama A."/>
            <person name="Shimodaira J."/>
            <person name="Furukawa K."/>
        </authorList>
    </citation>
    <scope>NUCLEOTIDE SEQUENCE [LARGE SCALE GENOMIC DNA]</scope>
    <source>
        <strain evidence="1 2">KF715</strain>
        <plasmid evidence="2">Plasmid pkf715b dna</plasmid>
    </source>
</reference>
<dbReference type="AlphaFoldDB" id="A0A1L7NP74"/>
<accession>A0A1L7NP74</accession>
<evidence type="ECO:0000313" key="1">
    <source>
        <dbReference type="EMBL" id="BAW27233.1"/>
    </source>
</evidence>
<dbReference type="RefSeq" id="WP_232435432.1">
    <property type="nucleotide sequence ID" value="NZ_CAKNBT010000035.1"/>
</dbReference>
<proteinExistence type="predicted"/>
<protein>
    <recommendedName>
        <fullName evidence="3">MarR family transcriptional regulator</fullName>
    </recommendedName>
</protein>
<dbReference type="Proteomes" id="UP000218731">
    <property type="component" value="Plasmid pKF715B"/>
</dbReference>
<gene>
    <name evidence="1" type="ORF">KF715C_pB1270</name>
</gene>
<geneLocation type="plasmid" evidence="2">
    <name>pkf715b dna</name>
</geneLocation>
<sequence>MKKTELQGAGDMSNLQDDAKTYIEAVLGVSAHLEPVGFKVSFNIRDSYKMFELTIPLASNAVVALVLLVPRDEKDYPGIVKLQKHVDLVRKASNRIITYVCRSLTTQDRRSLITHQVNFIQPGFQMFIPELALDLRENFRQRREQGEVAALLPAAQAMLLSCLYGGNTEDTLFTTNALMGDLNYSRMTLSRAVDQLTSLSLIAPAKSELQWSTYAFNASPAEVFSKAKQYLRSPVRKKIGITRNAIRSAPGVFLAGETALAQYTMLAEPKQAVWGMTKKVFTDMLALQAFKIAESVDTIEECVEIWAYPSLYERHHIADEASLLLSLEDNPDERIQIALDELKEKVTWLA</sequence>
<dbReference type="EMBL" id="AP015031">
    <property type="protein sequence ID" value="BAW27233.1"/>
    <property type="molecule type" value="Genomic_DNA"/>
</dbReference>